<dbReference type="Pfam" id="PF00535">
    <property type="entry name" value="Glycos_transf_2"/>
    <property type="match status" value="1"/>
</dbReference>
<dbReference type="PANTHER" id="PTHR43630:SF2">
    <property type="entry name" value="GLYCOSYLTRANSFERASE"/>
    <property type="match status" value="1"/>
</dbReference>
<accession>A0ABS2QYA3</accession>
<dbReference type="InterPro" id="IPR019734">
    <property type="entry name" value="TPR_rpt"/>
</dbReference>
<evidence type="ECO:0000313" key="2">
    <source>
        <dbReference type="EMBL" id="MBM7704471.1"/>
    </source>
</evidence>
<reference evidence="2 3" key="1">
    <citation type="submission" date="2021-01" db="EMBL/GenBank/DDBJ databases">
        <title>Genomic Encyclopedia of Type Strains, Phase IV (KMG-IV): sequencing the most valuable type-strain genomes for metagenomic binning, comparative biology and taxonomic classification.</title>
        <authorList>
            <person name="Goeker M."/>
        </authorList>
    </citation>
    <scope>NUCLEOTIDE SEQUENCE [LARGE SCALE GENOMIC DNA]</scope>
    <source>
        <strain evidence="2 3">DSM 104297</strain>
    </source>
</reference>
<dbReference type="CDD" id="cd02511">
    <property type="entry name" value="Beta4Glucosyltransferase"/>
    <property type="match status" value="1"/>
</dbReference>
<keyword evidence="3" id="KW-1185">Reference proteome</keyword>
<dbReference type="InterPro" id="IPR001173">
    <property type="entry name" value="Glyco_trans_2-like"/>
</dbReference>
<gene>
    <name evidence="2" type="ORF">JOC83_003328</name>
</gene>
<dbReference type="InterPro" id="IPR029044">
    <property type="entry name" value="Nucleotide-diphossugar_trans"/>
</dbReference>
<dbReference type="SUPFAM" id="SSF53448">
    <property type="entry name" value="Nucleotide-diphospho-sugar transferases"/>
    <property type="match status" value="1"/>
</dbReference>
<dbReference type="Gene3D" id="1.25.40.10">
    <property type="entry name" value="Tetratricopeptide repeat domain"/>
    <property type="match status" value="1"/>
</dbReference>
<dbReference type="SUPFAM" id="SSF81901">
    <property type="entry name" value="HCP-like"/>
    <property type="match status" value="1"/>
</dbReference>
<dbReference type="SMART" id="SM00028">
    <property type="entry name" value="TPR"/>
    <property type="match status" value="2"/>
</dbReference>
<dbReference type="Gene3D" id="3.90.550.10">
    <property type="entry name" value="Spore Coat Polysaccharide Biosynthesis Protein SpsA, Chain A"/>
    <property type="match status" value="1"/>
</dbReference>
<dbReference type="EMBL" id="JAFBFC010000007">
    <property type="protein sequence ID" value="MBM7704471.1"/>
    <property type="molecule type" value="Genomic_DNA"/>
</dbReference>
<proteinExistence type="predicted"/>
<organism evidence="2 3">
    <name type="scientific">Priestia iocasae</name>
    <dbReference type="NCBI Taxonomy" id="2291674"/>
    <lineage>
        <taxon>Bacteria</taxon>
        <taxon>Bacillati</taxon>
        <taxon>Bacillota</taxon>
        <taxon>Bacilli</taxon>
        <taxon>Bacillales</taxon>
        <taxon>Bacillaceae</taxon>
        <taxon>Priestia</taxon>
    </lineage>
</organism>
<dbReference type="RefSeq" id="WP_205188476.1">
    <property type="nucleotide sequence ID" value="NZ_JAFBFC010000007.1"/>
</dbReference>
<comment type="caution">
    <text evidence="2">The sequence shown here is derived from an EMBL/GenBank/DDBJ whole genome shotgun (WGS) entry which is preliminary data.</text>
</comment>
<sequence>MKISLAMIVRNEERYIERCIQSVKDFVDEIVIVDTGSTDHTINIIKKYENIKLYHFEWCHDFSLARNFSIENTKGDYILVLDGDEYVSKGTRNDLELCMAHNKIGRILIDSHFKKDNQVYHSKSYVSRFFPREVRFVGAIHEQLESNIPREKLNLIFKHDGYFETKKSQRNIPLLIKEINKNPKDVYYLFQLGKELRINKQFKEAFYFLEKAYKLATINTPYYWELVVELINSGKECDREEVLHIINQNKEHLKNVSDFQFAKGLFYLNYCLAFPNKAQNYIQRIEDSFLSCLSLGETEYLEYLQGTSSYLAAYNLAVFYEVTGNINKAIDYYQQSSQYGYSLAESRLATLMNNES</sequence>
<dbReference type="PANTHER" id="PTHR43630">
    <property type="entry name" value="POLY-BETA-1,6-N-ACETYL-D-GLUCOSAMINE SYNTHASE"/>
    <property type="match status" value="1"/>
</dbReference>
<name>A0ABS2QYA3_9BACI</name>
<feature type="domain" description="Glycosyltransferase 2-like" evidence="1">
    <location>
        <begin position="4"/>
        <end position="90"/>
    </location>
</feature>
<evidence type="ECO:0000313" key="3">
    <source>
        <dbReference type="Proteomes" id="UP000809829"/>
    </source>
</evidence>
<dbReference type="Proteomes" id="UP000809829">
    <property type="component" value="Unassembled WGS sequence"/>
</dbReference>
<protein>
    <submittedName>
        <fullName evidence="2">Glycosyltransferase involved in cell wall biosynthesis</fullName>
    </submittedName>
</protein>
<evidence type="ECO:0000259" key="1">
    <source>
        <dbReference type="Pfam" id="PF00535"/>
    </source>
</evidence>
<dbReference type="InterPro" id="IPR011990">
    <property type="entry name" value="TPR-like_helical_dom_sf"/>
</dbReference>